<dbReference type="Gene3D" id="1.20.120.450">
    <property type="entry name" value="dinb family like domain"/>
    <property type="match status" value="1"/>
</dbReference>
<reference evidence="2 3" key="1">
    <citation type="submission" date="2016-11" db="EMBL/GenBank/DDBJ databases">
        <authorList>
            <person name="Jaros S."/>
            <person name="Januszkiewicz K."/>
            <person name="Wedrychowicz H."/>
        </authorList>
    </citation>
    <scope>NUCLEOTIDE SEQUENCE [LARGE SCALE GENOMIC DNA]</scope>
    <source>
        <strain evidence="2 3">CGMCC 4.2025</strain>
    </source>
</reference>
<dbReference type="OrthoDB" id="5185819at2"/>
<keyword evidence="3" id="KW-1185">Reference proteome</keyword>
<dbReference type="Proteomes" id="UP000184111">
    <property type="component" value="Unassembled WGS sequence"/>
</dbReference>
<dbReference type="AlphaFoldDB" id="A0A1M7PVI5"/>
<evidence type="ECO:0000259" key="1">
    <source>
        <dbReference type="Pfam" id="PF11716"/>
    </source>
</evidence>
<dbReference type="InterPro" id="IPR034660">
    <property type="entry name" value="DinB/YfiT-like"/>
</dbReference>
<dbReference type="Pfam" id="PF11716">
    <property type="entry name" value="MDMPI_N"/>
    <property type="match status" value="1"/>
</dbReference>
<dbReference type="InterPro" id="IPR017520">
    <property type="entry name" value="CHP03086"/>
</dbReference>
<name>A0A1M7PVI5_9ACTN</name>
<proteinExistence type="predicted"/>
<protein>
    <submittedName>
        <fullName evidence="2">TIGR03086 family protein</fullName>
    </submittedName>
</protein>
<dbReference type="NCBIfam" id="TIGR03083">
    <property type="entry name" value="maleylpyruvate isomerase family mycothiol-dependent enzyme"/>
    <property type="match status" value="1"/>
</dbReference>
<sequence length="192" mass="19803">MRTNLERIRALDAEAVRLSAGLVRQTTVADLARDTPCAGWDLADLLAHMTAQHHGFAAAARGSGGDLAAWAPAPAADPIAAYAAAADDVIAAFADVTDGGRPFALPEFATDRGFPAAQAIGFHFLDYVVHAWDVATALGVPFTPDADLLDAALPLALAVPPTTTAFAPPLPTPPAADPLARILTKLGRAVRP</sequence>
<organism evidence="2 3">
    <name type="scientific">Actinacidiphila paucisporea</name>
    <dbReference type="NCBI Taxonomy" id="310782"/>
    <lineage>
        <taxon>Bacteria</taxon>
        <taxon>Bacillati</taxon>
        <taxon>Actinomycetota</taxon>
        <taxon>Actinomycetes</taxon>
        <taxon>Kitasatosporales</taxon>
        <taxon>Streptomycetaceae</taxon>
        <taxon>Actinacidiphila</taxon>
    </lineage>
</organism>
<dbReference type="InterPro" id="IPR024344">
    <property type="entry name" value="MDMPI_metal-binding"/>
</dbReference>
<dbReference type="InterPro" id="IPR017517">
    <property type="entry name" value="Maleyloyr_isom"/>
</dbReference>
<feature type="domain" description="Mycothiol-dependent maleylpyruvate isomerase metal-binding" evidence="1">
    <location>
        <begin position="15"/>
        <end position="135"/>
    </location>
</feature>
<dbReference type="NCBIfam" id="TIGR03086">
    <property type="entry name" value="TIGR03086 family metal-binding protein"/>
    <property type="match status" value="1"/>
</dbReference>
<evidence type="ECO:0000313" key="3">
    <source>
        <dbReference type="Proteomes" id="UP000184111"/>
    </source>
</evidence>
<dbReference type="STRING" id="310782.SAMN05216499_12643"/>
<gene>
    <name evidence="2" type="ORF">SAMN05216499_12643</name>
</gene>
<evidence type="ECO:0000313" key="2">
    <source>
        <dbReference type="EMBL" id="SHN21563.1"/>
    </source>
</evidence>
<dbReference type="EMBL" id="FRBI01000026">
    <property type="protein sequence ID" value="SHN21563.1"/>
    <property type="molecule type" value="Genomic_DNA"/>
</dbReference>
<dbReference type="RefSeq" id="WP_073501946.1">
    <property type="nucleotide sequence ID" value="NZ_FRBI01000026.1"/>
</dbReference>
<accession>A0A1M7PVI5</accession>
<dbReference type="SUPFAM" id="SSF109854">
    <property type="entry name" value="DinB/YfiT-like putative metalloenzymes"/>
    <property type="match status" value="1"/>
</dbReference>
<dbReference type="GO" id="GO:0046872">
    <property type="term" value="F:metal ion binding"/>
    <property type="evidence" value="ECO:0007669"/>
    <property type="project" value="InterPro"/>
</dbReference>